<protein>
    <submittedName>
        <fullName evidence="1">Uncharacterized protein</fullName>
    </submittedName>
</protein>
<proteinExistence type="predicted"/>
<dbReference type="EMBL" id="JAUJYN010000002">
    <property type="protein sequence ID" value="KAK1278609.1"/>
    <property type="molecule type" value="Genomic_DNA"/>
</dbReference>
<name>A0AAV9BPV3_ACOGR</name>
<dbReference type="Proteomes" id="UP001179952">
    <property type="component" value="Unassembled WGS sequence"/>
</dbReference>
<dbReference type="AlphaFoldDB" id="A0AAV9BPV3"/>
<evidence type="ECO:0000313" key="2">
    <source>
        <dbReference type="Proteomes" id="UP001179952"/>
    </source>
</evidence>
<gene>
    <name evidence="1" type="ORF">QJS04_geneDACA022157</name>
</gene>
<reference evidence="1" key="2">
    <citation type="submission" date="2023-06" db="EMBL/GenBank/DDBJ databases">
        <authorList>
            <person name="Ma L."/>
            <person name="Liu K.-W."/>
            <person name="Li Z."/>
            <person name="Hsiao Y.-Y."/>
            <person name="Qi Y."/>
            <person name="Fu T."/>
            <person name="Tang G."/>
            <person name="Zhang D."/>
            <person name="Sun W.-H."/>
            <person name="Liu D.-K."/>
            <person name="Li Y."/>
            <person name="Chen G.-Z."/>
            <person name="Liu X.-D."/>
            <person name="Liao X.-Y."/>
            <person name="Jiang Y.-T."/>
            <person name="Yu X."/>
            <person name="Hao Y."/>
            <person name="Huang J."/>
            <person name="Zhao X.-W."/>
            <person name="Ke S."/>
            <person name="Chen Y.-Y."/>
            <person name="Wu W.-L."/>
            <person name="Hsu J.-L."/>
            <person name="Lin Y.-F."/>
            <person name="Huang M.-D."/>
            <person name="Li C.-Y."/>
            <person name="Huang L."/>
            <person name="Wang Z.-W."/>
            <person name="Zhao X."/>
            <person name="Zhong W.-Y."/>
            <person name="Peng D.-H."/>
            <person name="Ahmad S."/>
            <person name="Lan S."/>
            <person name="Zhang J.-S."/>
            <person name="Tsai W.-C."/>
            <person name="Van De Peer Y."/>
            <person name="Liu Z.-J."/>
        </authorList>
    </citation>
    <scope>NUCLEOTIDE SEQUENCE</scope>
    <source>
        <strain evidence="1">SCP</strain>
        <tissue evidence="1">Leaves</tissue>
    </source>
</reference>
<organism evidence="1 2">
    <name type="scientific">Acorus gramineus</name>
    <name type="common">Dwarf sweet flag</name>
    <dbReference type="NCBI Taxonomy" id="55184"/>
    <lineage>
        <taxon>Eukaryota</taxon>
        <taxon>Viridiplantae</taxon>
        <taxon>Streptophyta</taxon>
        <taxon>Embryophyta</taxon>
        <taxon>Tracheophyta</taxon>
        <taxon>Spermatophyta</taxon>
        <taxon>Magnoliopsida</taxon>
        <taxon>Liliopsida</taxon>
        <taxon>Acoraceae</taxon>
        <taxon>Acorus</taxon>
    </lineage>
</organism>
<accession>A0AAV9BPV3</accession>
<reference evidence="1" key="1">
    <citation type="journal article" date="2023" name="Nat. Commun.">
        <title>Diploid and tetraploid genomes of Acorus and the evolution of monocots.</title>
        <authorList>
            <person name="Ma L."/>
            <person name="Liu K.W."/>
            <person name="Li Z."/>
            <person name="Hsiao Y.Y."/>
            <person name="Qi Y."/>
            <person name="Fu T."/>
            <person name="Tang G.D."/>
            <person name="Zhang D."/>
            <person name="Sun W.H."/>
            <person name="Liu D.K."/>
            <person name="Li Y."/>
            <person name="Chen G.Z."/>
            <person name="Liu X.D."/>
            <person name="Liao X.Y."/>
            <person name="Jiang Y.T."/>
            <person name="Yu X."/>
            <person name="Hao Y."/>
            <person name="Huang J."/>
            <person name="Zhao X.W."/>
            <person name="Ke S."/>
            <person name="Chen Y.Y."/>
            <person name="Wu W.L."/>
            <person name="Hsu J.L."/>
            <person name="Lin Y.F."/>
            <person name="Huang M.D."/>
            <person name="Li C.Y."/>
            <person name="Huang L."/>
            <person name="Wang Z.W."/>
            <person name="Zhao X."/>
            <person name="Zhong W.Y."/>
            <person name="Peng D.H."/>
            <person name="Ahmad S."/>
            <person name="Lan S."/>
            <person name="Zhang J.S."/>
            <person name="Tsai W.C."/>
            <person name="Van de Peer Y."/>
            <person name="Liu Z.J."/>
        </authorList>
    </citation>
    <scope>NUCLEOTIDE SEQUENCE</scope>
    <source>
        <strain evidence="1">SCP</strain>
    </source>
</reference>
<evidence type="ECO:0000313" key="1">
    <source>
        <dbReference type="EMBL" id="KAK1278609.1"/>
    </source>
</evidence>
<comment type="caution">
    <text evidence="1">The sequence shown here is derived from an EMBL/GenBank/DDBJ whole genome shotgun (WGS) entry which is preliminary data.</text>
</comment>
<sequence>MVYWKIQPIDIVLSAIAILELLLILPADETAAAIEKIYLLLQSISMPIMQCLEKNIFSDEIAPATEK</sequence>
<keyword evidence="2" id="KW-1185">Reference proteome</keyword>